<protein>
    <submittedName>
        <fullName evidence="1">Uncharacterized protein</fullName>
    </submittedName>
</protein>
<keyword evidence="2" id="KW-1185">Reference proteome</keyword>
<dbReference type="EMBL" id="VNJK01000001">
    <property type="protein sequence ID" value="TVX92209.1"/>
    <property type="molecule type" value="Genomic_DNA"/>
</dbReference>
<dbReference type="AlphaFoldDB" id="A0A559IX68"/>
<comment type="caution">
    <text evidence="1">The sequence shown here is derived from an EMBL/GenBank/DDBJ whole genome shotgun (WGS) entry which is preliminary data.</text>
</comment>
<name>A0A559IX68_9BACL</name>
<dbReference type="Proteomes" id="UP000318102">
    <property type="component" value="Unassembled WGS sequence"/>
</dbReference>
<sequence length="260" mass="29184">MTKRQETELYAPLKQYWEQLGYEVRAEVRHCDLVAIHPQFPEQPVIVEMKASANLTLLLQALDRQKSAAHVFIAIEAKRGKQASQKRLRAVAELCRRIGIGFLTVTLYARKPAFVELHTTPYGWEQRSSHPLYISAGVHEQSEGYSDQNVPAIPPKKPITARQAKLIREFSGRSGDYNVGGSTQRPLVTAYREKALRVALALKQGQSKPVRVKEASGIGDAAAILRHNYYGWFSRIERGQYALTKAGEAALLQYAEIVDL</sequence>
<dbReference type="Pfam" id="PF09929">
    <property type="entry name" value="DUF2161"/>
    <property type="match status" value="1"/>
</dbReference>
<dbReference type="RefSeq" id="WP_144987447.1">
    <property type="nucleotide sequence ID" value="NZ_VNJK01000001.1"/>
</dbReference>
<evidence type="ECO:0000313" key="2">
    <source>
        <dbReference type="Proteomes" id="UP000318102"/>
    </source>
</evidence>
<dbReference type="OrthoDB" id="9795163at2"/>
<reference evidence="1 2" key="1">
    <citation type="submission" date="2019-07" db="EMBL/GenBank/DDBJ databases">
        <authorList>
            <person name="Kim J."/>
        </authorList>
    </citation>
    <scope>NUCLEOTIDE SEQUENCE [LARGE SCALE GENOMIC DNA]</scope>
    <source>
        <strain evidence="1 2">N4</strain>
    </source>
</reference>
<dbReference type="InterPro" id="IPR018679">
    <property type="entry name" value="DUF2161"/>
</dbReference>
<organism evidence="1 2">
    <name type="scientific">Paenibacillus agilis</name>
    <dbReference type="NCBI Taxonomy" id="3020863"/>
    <lineage>
        <taxon>Bacteria</taxon>
        <taxon>Bacillati</taxon>
        <taxon>Bacillota</taxon>
        <taxon>Bacilli</taxon>
        <taxon>Bacillales</taxon>
        <taxon>Paenibacillaceae</taxon>
        <taxon>Paenibacillus</taxon>
    </lineage>
</organism>
<gene>
    <name evidence="1" type="ORF">FPZ44_03530</name>
</gene>
<accession>A0A559IX68</accession>
<proteinExistence type="predicted"/>
<evidence type="ECO:0000313" key="1">
    <source>
        <dbReference type="EMBL" id="TVX92209.1"/>
    </source>
</evidence>